<name>A0ABR8P7W8_9LACO</name>
<accession>A0ABR8P7W8</accession>
<feature type="region of interest" description="Disordered" evidence="2">
    <location>
        <begin position="45"/>
        <end position="65"/>
    </location>
</feature>
<proteinExistence type="predicted"/>
<sequence>MLSRNNRQEQFKKYEPKKQRFTIKKLSVGVASVLLGISFANGVSADTTDANADTNNNNDGSEQTDHNLVLNSASASTLKEATAANQASGAMPASQNPAGDLKTPVADQFEQKVASAASQAIAASASATTNDSATANSGNAASASANTSAQNSAQVTQVAASNDNESSQESAADTQTFTTQSFNVSSNATGLDNSAILAQLLGTSFIQTTATNNAPVNLSTYNPDVTYTPVYEQPSFVPSNQIAYAQYRDETNANRVFTFAADKNDPNNLYL</sequence>
<dbReference type="Proteomes" id="UP000704341">
    <property type="component" value="Unassembled WGS sequence"/>
</dbReference>
<evidence type="ECO:0000259" key="4">
    <source>
        <dbReference type="Pfam" id="PF04650"/>
    </source>
</evidence>
<gene>
    <name evidence="5" type="ORF">DTK66_06690</name>
</gene>
<feature type="region of interest" description="Disordered" evidence="2">
    <location>
        <begin position="153"/>
        <end position="174"/>
    </location>
</feature>
<feature type="compositionally biased region" description="Polar residues" evidence="2">
    <location>
        <begin position="155"/>
        <end position="174"/>
    </location>
</feature>
<dbReference type="NCBIfam" id="TIGR01168">
    <property type="entry name" value="YSIRK_signal"/>
    <property type="match status" value="1"/>
</dbReference>
<keyword evidence="6" id="KW-1185">Reference proteome</keyword>
<evidence type="ECO:0000256" key="2">
    <source>
        <dbReference type="SAM" id="MobiDB-lite"/>
    </source>
</evidence>
<evidence type="ECO:0000256" key="1">
    <source>
        <dbReference type="ARBA" id="ARBA00022729"/>
    </source>
</evidence>
<dbReference type="Pfam" id="PF04650">
    <property type="entry name" value="YSIRK_signal"/>
    <property type="match status" value="1"/>
</dbReference>
<evidence type="ECO:0000313" key="5">
    <source>
        <dbReference type="EMBL" id="MBD5806798.1"/>
    </source>
</evidence>
<organism evidence="5 6">
    <name type="scientific">Limosilactobacillus walteri</name>
    <dbReference type="NCBI Taxonomy" id="2268022"/>
    <lineage>
        <taxon>Bacteria</taxon>
        <taxon>Bacillati</taxon>
        <taxon>Bacillota</taxon>
        <taxon>Bacilli</taxon>
        <taxon>Lactobacillales</taxon>
        <taxon>Lactobacillaceae</taxon>
        <taxon>Limosilactobacillus</taxon>
    </lineage>
</organism>
<feature type="signal peptide" evidence="3">
    <location>
        <begin position="1"/>
        <end position="45"/>
    </location>
</feature>
<evidence type="ECO:0000313" key="6">
    <source>
        <dbReference type="Proteomes" id="UP000704341"/>
    </source>
</evidence>
<reference evidence="5 6" key="1">
    <citation type="submission" date="2018-07" db="EMBL/GenBank/DDBJ databases">
        <title>Phylogenomic Insights into understanding Host Adaptation of Lactobacillus reuteri by a novel species, Lactobacillus spp. M31.</title>
        <authorList>
            <person name="Sharma S."/>
            <person name="Patil P."/>
            <person name="Korpole S."/>
            <person name="Patil P.B."/>
        </authorList>
    </citation>
    <scope>NUCLEOTIDE SEQUENCE [LARGE SCALE GENOMIC DNA]</scope>
    <source>
        <strain evidence="5 6">M31</strain>
    </source>
</reference>
<evidence type="ECO:0000256" key="3">
    <source>
        <dbReference type="SAM" id="SignalP"/>
    </source>
</evidence>
<protein>
    <submittedName>
        <fullName evidence="5">YSIRK-type signal peptide-containing protein</fullName>
    </submittedName>
</protein>
<dbReference type="RefSeq" id="WP_225209030.1">
    <property type="nucleotide sequence ID" value="NZ_QORN01000024.1"/>
</dbReference>
<feature type="compositionally biased region" description="Low complexity" evidence="2">
    <location>
        <begin position="45"/>
        <end position="59"/>
    </location>
</feature>
<comment type="caution">
    <text evidence="5">The sequence shown here is derived from an EMBL/GenBank/DDBJ whole genome shotgun (WGS) entry which is preliminary data.</text>
</comment>
<feature type="region of interest" description="Disordered" evidence="2">
    <location>
        <begin position="79"/>
        <end position="102"/>
    </location>
</feature>
<dbReference type="EMBL" id="QORN01000024">
    <property type="protein sequence ID" value="MBD5806798.1"/>
    <property type="molecule type" value="Genomic_DNA"/>
</dbReference>
<keyword evidence="1 3" id="KW-0732">Signal</keyword>
<feature type="chain" id="PRO_5045675663" evidence="3">
    <location>
        <begin position="46"/>
        <end position="271"/>
    </location>
</feature>
<feature type="compositionally biased region" description="Polar residues" evidence="2">
    <location>
        <begin position="79"/>
        <end position="97"/>
    </location>
</feature>
<feature type="domain" description="YSIRK Gram-positive signal peptide" evidence="4">
    <location>
        <begin position="17"/>
        <end position="39"/>
    </location>
</feature>
<dbReference type="InterPro" id="IPR005877">
    <property type="entry name" value="YSIRK_signal_dom"/>
</dbReference>